<evidence type="ECO:0000256" key="3">
    <source>
        <dbReference type="ARBA" id="ARBA00012662"/>
    </source>
</evidence>
<dbReference type="EMBL" id="NEDP02076708">
    <property type="protein sequence ID" value="OWF35770.1"/>
    <property type="molecule type" value="Genomic_DNA"/>
</dbReference>
<dbReference type="GO" id="GO:0006004">
    <property type="term" value="P:fucose metabolic process"/>
    <property type="evidence" value="ECO:0007669"/>
    <property type="project" value="InterPro"/>
</dbReference>
<evidence type="ECO:0000256" key="2">
    <source>
        <dbReference type="ARBA" id="ARBA00007951"/>
    </source>
</evidence>
<dbReference type="PANTHER" id="PTHR10030:SF37">
    <property type="entry name" value="ALPHA-L-FUCOSIDASE-RELATED"/>
    <property type="match status" value="1"/>
</dbReference>
<dbReference type="Proteomes" id="UP000242188">
    <property type="component" value="Unassembled WGS sequence"/>
</dbReference>
<evidence type="ECO:0000256" key="5">
    <source>
        <dbReference type="ARBA" id="ARBA00022801"/>
    </source>
</evidence>
<dbReference type="InterPro" id="IPR057739">
    <property type="entry name" value="Glyco_hydro_29_N"/>
</dbReference>
<name>A0A210PH09_MIZYE</name>
<dbReference type="SMART" id="SM00812">
    <property type="entry name" value="Alpha_L_fucos"/>
    <property type="match status" value="1"/>
</dbReference>
<evidence type="ECO:0000259" key="9">
    <source>
        <dbReference type="Pfam" id="PF01120"/>
    </source>
</evidence>
<dbReference type="PRINTS" id="PR00741">
    <property type="entry name" value="GLHYDRLASE29"/>
</dbReference>
<keyword evidence="7 8" id="KW-0326">Glycosidase</keyword>
<dbReference type="PIRSF" id="PIRSF001092">
    <property type="entry name" value="Alpha-L-fucosidase"/>
    <property type="match status" value="1"/>
</dbReference>
<feature type="domain" description="Glycoside hydrolase family 29 N-terminal" evidence="9">
    <location>
        <begin position="18"/>
        <end position="355"/>
    </location>
</feature>
<dbReference type="SUPFAM" id="SSF51445">
    <property type="entry name" value="(Trans)glycosidases"/>
    <property type="match status" value="1"/>
</dbReference>
<evidence type="ECO:0000256" key="6">
    <source>
        <dbReference type="ARBA" id="ARBA00023180"/>
    </source>
</evidence>
<comment type="caution">
    <text evidence="11">The sequence shown here is derived from an EMBL/GenBank/DDBJ whole genome shotgun (WGS) entry which is preliminary data.</text>
</comment>
<keyword evidence="6" id="KW-0325">Glycoprotein</keyword>
<keyword evidence="5 8" id="KW-0378">Hydrolase</keyword>
<evidence type="ECO:0000313" key="12">
    <source>
        <dbReference type="Proteomes" id="UP000242188"/>
    </source>
</evidence>
<dbReference type="AlphaFoldDB" id="A0A210PH09"/>
<sequence length="484" mass="55268">MEATAVSLRLFCVIIAVTATVSVKYEPNWASLDSRPLPPWYDEAKVGIFLHWGVFSVPAFKSAWFWYYLHNKEASYVKFMEDNYPPSFTYGDFAPKFHASLYDPDYWADIFEDAGAKYVVLVTKHHEGFTMWPSKHSWNWNAGDVGPKRDLLGELAVAVRKKKDIHFGVYHSLFEFYNPLFLQDQANLFTTQDFVRTKTMPELYELINTYKPEILWSDGDWLAPDTYWNSTNFLAWLYNESPVKDVIVSNDRWGAGLYCKHGGFWNCKDKYNPGKVLPHKWENAMTVDSKAWTHRRDITDQDVLSVHDLLTTLSQTVSCGGNLLMNVGPDADGRIIPIFEERLRSFGAWMKVNGEAIYKSKPWHTQQDNATLGVWYTTRKSVNVTGVYAIVLSWPKKGVLSLLAPVTQTTTVIEMLGVPGKELKYSKGVNGTIDITFPNLSPTQLPSTEAWVLKMTNLKNQNVYKRPDFVDNANIVPIDLGPKP</sequence>
<proteinExistence type="inferred from homology"/>
<dbReference type="GO" id="GO:0005764">
    <property type="term" value="C:lysosome"/>
    <property type="evidence" value="ECO:0007669"/>
    <property type="project" value="TreeGrafter"/>
</dbReference>
<evidence type="ECO:0000256" key="7">
    <source>
        <dbReference type="ARBA" id="ARBA00023295"/>
    </source>
</evidence>
<comment type="function">
    <text evidence="1">Alpha-L-fucosidase is responsible for hydrolyzing the alpha-1,6-linked fucose joined to the reducing-end N-acetylglucosamine of the carbohydrate moieties of glycoproteins.</text>
</comment>
<dbReference type="FunFam" id="3.20.20.80:FF:000027">
    <property type="entry name" value="Alpha-L-fucosidase"/>
    <property type="match status" value="1"/>
</dbReference>
<dbReference type="InterPro" id="IPR016286">
    <property type="entry name" value="FUC_metazoa-typ"/>
</dbReference>
<evidence type="ECO:0000256" key="4">
    <source>
        <dbReference type="ARBA" id="ARBA00022729"/>
    </source>
</evidence>
<dbReference type="GO" id="GO:0016139">
    <property type="term" value="P:glycoside catabolic process"/>
    <property type="evidence" value="ECO:0007669"/>
    <property type="project" value="TreeGrafter"/>
</dbReference>
<keyword evidence="12" id="KW-1185">Reference proteome</keyword>
<dbReference type="Pfam" id="PF16757">
    <property type="entry name" value="Fucosidase_C"/>
    <property type="match status" value="1"/>
</dbReference>
<dbReference type="GO" id="GO:0004560">
    <property type="term" value="F:alpha-L-fucosidase activity"/>
    <property type="evidence" value="ECO:0007669"/>
    <property type="project" value="UniProtKB-EC"/>
</dbReference>
<protein>
    <recommendedName>
        <fullName evidence="3">alpha-L-fucosidase</fullName>
        <ecNumber evidence="3">3.2.1.51</ecNumber>
    </recommendedName>
</protein>
<evidence type="ECO:0000256" key="1">
    <source>
        <dbReference type="ARBA" id="ARBA00004071"/>
    </source>
</evidence>
<feature type="domain" description="Alpha-L-fucosidase C-terminal" evidence="10">
    <location>
        <begin position="366"/>
        <end position="456"/>
    </location>
</feature>
<dbReference type="Pfam" id="PF01120">
    <property type="entry name" value="Alpha_L_fucos"/>
    <property type="match status" value="1"/>
</dbReference>
<dbReference type="InterPro" id="IPR017853">
    <property type="entry name" value="GH"/>
</dbReference>
<accession>A0A210PH09</accession>
<dbReference type="OrthoDB" id="6058353at2759"/>
<dbReference type="PANTHER" id="PTHR10030">
    <property type="entry name" value="ALPHA-L-FUCOSIDASE"/>
    <property type="match status" value="1"/>
</dbReference>
<dbReference type="InterPro" id="IPR031919">
    <property type="entry name" value="Fucosidase_C"/>
</dbReference>
<gene>
    <name evidence="11" type="ORF">KP79_PYT05191</name>
</gene>
<keyword evidence="4" id="KW-0732">Signal</keyword>
<dbReference type="InterPro" id="IPR000933">
    <property type="entry name" value="Glyco_hydro_29"/>
</dbReference>
<dbReference type="EC" id="3.2.1.51" evidence="3"/>
<organism evidence="11 12">
    <name type="scientific">Mizuhopecten yessoensis</name>
    <name type="common">Japanese scallop</name>
    <name type="synonym">Patinopecten yessoensis</name>
    <dbReference type="NCBI Taxonomy" id="6573"/>
    <lineage>
        <taxon>Eukaryota</taxon>
        <taxon>Metazoa</taxon>
        <taxon>Spiralia</taxon>
        <taxon>Lophotrochozoa</taxon>
        <taxon>Mollusca</taxon>
        <taxon>Bivalvia</taxon>
        <taxon>Autobranchia</taxon>
        <taxon>Pteriomorphia</taxon>
        <taxon>Pectinida</taxon>
        <taxon>Pectinoidea</taxon>
        <taxon>Pectinidae</taxon>
        <taxon>Mizuhopecten</taxon>
    </lineage>
</organism>
<comment type="similarity">
    <text evidence="2 8">Belongs to the glycosyl hydrolase 29 family.</text>
</comment>
<reference evidence="11 12" key="1">
    <citation type="journal article" date="2017" name="Nat. Ecol. Evol.">
        <title>Scallop genome provides insights into evolution of bilaterian karyotype and development.</title>
        <authorList>
            <person name="Wang S."/>
            <person name="Zhang J."/>
            <person name="Jiao W."/>
            <person name="Li J."/>
            <person name="Xun X."/>
            <person name="Sun Y."/>
            <person name="Guo X."/>
            <person name="Huan P."/>
            <person name="Dong B."/>
            <person name="Zhang L."/>
            <person name="Hu X."/>
            <person name="Sun X."/>
            <person name="Wang J."/>
            <person name="Zhao C."/>
            <person name="Wang Y."/>
            <person name="Wang D."/>
            <person name="Huang X."/>
            <person name="Wang R."/>
            <person name="Lv J."/>
            <person name="Li Y."/>
            <person name="Zhang Z."/>
            <person name="Liu B."/>
            <person name="Lu W."/>
            <person name="Hui Y."/>
            <person name="Liang J."/>
            <person name="Zhou Z."/>
            <person name="Hou R."/>
            <person name="Li X."/>
            <person name="Liu Y."/>
            <person name="Li H."/>
            <person name="Ning X."/>
            <person name="Lin Y."/>
            <person name="Zhao L."/>
            <person name="Xing Q."/>
            <person name="Dou J."/>
            <person name="Li Y."/>
            <person name="Mao J."/>
            <person name="Guo H."/>
            <person name="Dou H."/>
            <person name="Li T."/>
            <person name="Mu C."/>
            <person name="Jiang W."/>
            <person name="Fu Q."/>
            <person name="Fu X."/>
            <person name="Miao Y."/>
            <person name="Liu J."/>
            <person name="Yu Q."/>
            <person name="Li R."/>
            <person name="Liao H."/>
            <person name="Li X."/>
            <person name="Kong Y."/>
            <person name="Jiang Z."/>
            <person name="Chourrout D."/>
            <person name="Li R."/>
            <person name="Bao Z."/>
        </authorList>
    </citation>
    <scope>NUCLEOTIDE SEQUENCE [LARGE SCALE GENOMIC DNA]</scope>
    <source>
        <strain evidence="11 12">PY_sf001</strain>
    </source>
</reference>
<evidence type="ECO:0000256" key="8">
    <source>
        <dbReference type="PIRNR" id="PIRNR001092"/>
    </source>
</evidence>
<dbReference type="Gene3D" id="3.20.20.80">
    <property type="entry name" value="Glycosidases"/>
    <property type="match status" value="1"/>
</dbReference>
<evidence type="ECO:0000313" key="11">
    <source>
        <dbReference type="EMBL" id="OWF35770.1"/>
    </source>
</evidence>
<evidence type="ECO:0000259" key="10">
    <source>
        <dbReference type="Pfam" id="PF16757"/>
    </source>
</evidence>